<dbReference type="NCBIfam" id="TIGR02150">
    <property type="entry name" value="IPP_isom_1"/>
    <property type="match status" value="1"/>
</dbReference>
<feature type="binding site" evidence="10">
    <location>
        <position position="78"/>
    </location>
    <ligand>
        <name>Mn(2+)</name>
        <dbReference type="ChEBI" id="CHEBI:29035"/>
    </ligand>
</feature>
<dbReference type="NCBIfam" id="NF002995">
    <property type="entry name" value="PRK03759.1"/>
    <property type="match status" value="1"/>
</dbReference>
<reference evidence="12 13" key="1">
    <citation type="submission" date="2018-07" db="EMBL/GenBank/DDBJ databases">
        <title>Genomic Encyclopedia of Type Strains, Phase IV (KMG-IV): sequencing the most valuable type-strain genomes for metagenomic binning, comparative biology and taxonomic classification.</title>
        <authorList>
            <person name="Goeker M."/>
        </authorList>
    </citation>
    <scope>NUCLEOTIDE SEQUENCE [LARGE SCALE GENOMIC DNA]</scope>
    <source>
        <strain evidence="12 13">DSM 44290</strain>
    </source>
</reference>
<dbReference type="PANTHER" id="PTHR10885">
    <property type="entry name" value="ISOPENTENYL-DIPHOSPHATE DELTA-ISOMERASE"/>
    <property type="match status" value="1"/>
</dbReference>
<dbReference type="EC" id="5.3.3.2" evidence="3 10"/>
<organism evidence="12 13">
    <name type="scientific">Nocardia pseudobrasiliensis</name>
    <dbReference type="NCBI Taxonomy" id="45979"/>
    <lineage>
        <taxon>Bacteria</taxon>
        <taxon>Bacillati</taxon>
        <taxon>Actinomycetota</taxon>
        <taxon>Actinomycetes</taxon>
        <taxon>Mycobacteriales</taxon>
        <taxon>Nocardiaceae</taxon>
        <taxon>Nocardia</taxon>
    </lineage>
</organism>
<proteinExistence type="inferred from homology"/>
<dbReference type="PANTHER" id="PTHR10885:SF0">
    <property type="entry name" value="ISOPENTENYL-DIPHOSPHATE DELTA-ISOMERASE"/>
    <property type="match status" value="1"/>
</dbReference>
<feature type="binding site" evidence="10">
    <location>
        <position position="124"/>
    </location>
    <ligand>
        <name>Mn(2+)</name>
        <dbReference type="ChEBI" id="CHEBI:29035"/>
    </ligand>
</feature>
<dbReference type="GO" id="GO:0009240">
    <property type="term" value="P:isopentenyl diphosphate biosynthetic process"/>
    <property type="evidence" value="ECO:0007669"/>
    <property type="project" value="TreeGrafter"/>
</dbReference>
<gene>
    <name evidence="10" type="primary">idi</name>
    <name evidence="12" type="ORF">DFR76_106540</name>
</gene>
<dbReference type="GO" id="GO:0050992">
    <property type="term" value="P:dimethylallyl diphosphate biosynthetic process"/>
    <property type="evidence" value="ECO:0007669"/>
    <property type="project" value="UniProtKB-UniRule"/>
</dbReference>
<keyword evidence="5 10" id="KW-0479">Metal-binding</keyword>
<name>A0A370I4L3_9NOCA</name>
<dbReference type="GO" id="GO:0046872">
    <property type="term" value="F:metal ion binding"/>
    <property type="evidence" value="ECO:0007669"/>
    <property type="project" value="UniProtKB-KW"/>
</dbReference>
<keyword evidence="6 10" id="KW-0460">Magnesium</keyword>
<keyword evidence="4 10" id="KW-0963">Cytoplasm</keyword>
<feature type="binding site" evidence="10">
    <location>
        <position position="34"/>
    </location>
    <ligand>
        <name>Mn(2+)</name>
        <dbReference type="ChEBI" id="CHEBI:29035"/>
    </ligand>
</feature>
<dbReference type="UniPathway" id="UPA00059">
    <property type="reaction ID" value="UER00104"/>
</dbReference>
<evidence type="ECO:0000256" key="6">
    <source>
        <dbReference type="ARBA" id="ARBA00022842"/>
    </source>
</evidence>
<evidence type="ECO:0000313" key="13">
    <source>
        <dbReference type="Proteomes" id="UP000254869"/>
    </source>
</evidence>
<evidence type="ECO:0000256" key="3">
    <source>
        <dbReference type="ARBA" id="ARBA00012057"/>
    </source>
</evidence>
<dbReference type="InterPro" id="IPR000086">
    <property type="entry name" value="NUDIX_hydrolase_dom"/>
</dbReference>
<comment type="function">
    <text evidence="10">Catalyzes the 1,3-allylic rearrangement of the homoallylic substrate isopentenyl (IPP) to its highly electrophilic allylic isomer, dimethylallyl diphosphate (DMAPP).</text>
</comment>
<dbReference type="EMBL" id="QQBC01000006">
    <property type="protein sequence ID" value="RDI65668.1"/>
    <property type="molecule type" value="Genomic_DNA"/>
</dbReference>
<evidence type="ECO:0000256" key="1">
    <source>
        <dbReference type="ARBA" id="ARBA00004826"/>
    </source>
</evidence>
<keyword evidence="9 10" id="KW-0413">Isomerase</keyword>
<sequence>MSSSAAATDRETLLVELVDEQGRATGSCPVAAAHTAPGLLHRAFSVLLFDESGRVLLQQRAGVKTRFPLQWANTCCGHPAPGQSVVDAAAVRLIEELGIRTALREVGTFQYQAADAATGRVEFEWDHVLVGRFDGVPPHPDPDEVADFAWVRPESLAEALDASPDLYTPWLGGVLRIATRAD</sequence>
<comment type="caution">
    <text evidence="12">The sequence shown here is derived from an EMBL/GenBank/DDBJ whole genome shotgun (WGS) entry which is preliminary data.</text>
</comment>
<dbReference type="PROSITE" id="PS51462">
    <property type="entry name" value="NUDIX"/>
    <property type="match status" value="1"/>
</dbReference>
<evidence type="ECO:0000256" key="5">
    <source>
        <dbReference type="ARBA" id="ARBA00022723"/>
    </source>
</evidence>
<dbReference type="Gene3D" id="3.90.79.10">
    <property type="entry name" value="Nucleoside Triphosphate Pyrophosphohydrolase"/>
    <property type="match status" value="1"/>
</dbReference>
<comment type="similarity">
    <text evidence="2 10">Belongs to the IPP isomerase type 1 family.</text>
</comment>
<feature type="active site" evidence="10">
    <location>
        <position position="76"/>
    </location>
</feature>
<dbReference type="SUPFAM" id="SSF55811">
    <property type="entry name" value="Nudix"/>
    <property type="match status" value="1"/>
</dbReference>
<dbReference type="STRING" id="1210086.GCA_001613105_01898"/>
<dbReference type="Pfam" id="PF00293">
    <property type="entry name" value="NUDIX"/>
    <property type="match status" value="1"/>
</dbReference>
<dbReference type="InterPro" id="IPR056375">
    <property type="entry name" value="Idi_bact"/>
</dbReference>
<dbReference type="RefSeq" id="WP_067994990.1">
    <property type="nucleotide sequence ID" value="NZ_QQBC01000006.1"/>
</dbReference>
<feature type="binding site" evidence="10">
    <location>
        <position position="122"/>
    </location>
    <ligand>
        <name>Mn(2+)</name>
        <dbReference type="ChEBI" id="CHEBI:29035"/>
    </ligand>
</feature>
<dbReference type="InterPro" id="IPR015797">
    <property type="entry name" value="NUDIX_hydrolase-like_dom_sf"/>
</dbReference>
<feature type="active site" evidence="10">
    <location>
        <position position="124"/>
    </location>
</feature>
<evidence type="ECO:0000256" key="2">
    <source>
        <dbReference type="ARBA" id="ARBA00007579"/>
    </source>
</evidence>
<keyword evidence="13" id="KW-1185">Reference proteome</keyword>
<dbReference type="InterPro" id="IPR011876">
    <property type="entry name" value="IsopentenylPP_isomerase_typ1"/>
</dbReference>
<evidence type="ECO:0000256" key="10">
    <source>
        <dbReference type="HAMAP-Rule" id="MF_00202"/>
    </source>
</evidence>
<dbReference type="GO" id="GO:0005737">
    <property type="term" value="C:cytoplasm"/>
    <property type="evidence" value="ECO:0007669"/>
    <property type="project" value="UniProtKB-SubCell"/>
</dbReference>
<dbReference type="CDD" id="cd02885">
    <property type="entry name" value="NUDIX_IPP_Isomerase"/>
    <property type="match status" value="1"/>
</dbReference>
<evidence type="ECO:0000256" key="8">
    <source>
        <dbReference type="ARBA" id="ARBA00023229"/>
    </source>
</evidence>
<evidence type="ECO:0000256" key="7">
    <source>
        <dbReference type="ARBA" id="ARBA00023211"/>
    </source>
</evidence>
<dbReference type="HAMAP" id="MF_00202">
    <property type="entry name" value="Idi"/>
    <property type="match status" value="1"/>
</dbReference>
<comment type="cofactor">
    <cofactor evidence="10">
        <name>Mn(2+)</name>
        <dbReference type="ChEBI" id="CHEBI:29035"/>
    </cofactor>
    <text evidence="10">Binds 1 Mn(2+) ion per subunit.</text>
</comment>
<comment type="pathway">
    <text evidence="1 10">Isoprenoid biosynthesis; dimethylallyl diphosphate biosynthesis; dimethylallyl diphosphate from isopentenyl diphosphate: step 1/1.</text>
</comment>
<evidence type="ECO:0000256" key="9">
    <source>
        <dbReference type="ARBA" id="ARBA00023235"/>
    </source>
</evidence>
<keyword evidence="8 10" id="KW-0414">Isoprene biosynthesis</keyword>
<comment type="catalytic activity">
    <reaction evidence="10">
        <text>isopentenyl diphosphate = dimethylallyl diphosphate</text>
        <dbReference type="Rhea" id="RHEA:23284"/>
        <dbReference type="ChEBI" id="CHEBI:57623"/>
        <dbReference type="ChEBI" id="CHEBI:128769"/>
        <dbReference type="EC" id="5.3.3.2"/>
    </reaction>
</comment>
<dbReference type="Proteomes" id="UP000254869">
    <property type="component" value="Unassembled WGS sequence"/>
</dbReference>
<dbReference type="PIRSF" id="PIRSF018427">
    <property type="entry name" value="Isopntndiph_ism"/>
    <property type="match status" value="1"/>
</dbReference>
<keyword evidence="7 10" id="KW-0464">Manganese</keyword>
<evidence type="ECO:0000313" key="12">
    <source>
        <dbReference type="EMBL" id="RDI65668.1"/>
    </source>
</evidence>
<comment type="cofactor">
    <cofactor evidence="10">
        <name>Mg(2+)</name>
        <dbReference type="ChEBI" id="CHEBI:18420"/>
    </cofactor>
    <text evidence="10">Binds 1 Mg(2+) ion per subunit. The magnesium ion binds only when substrate is bound.</text>
</comment>
<accession>A0A370I4L3</accession>
<feature type="binding site" evidence="10">
    <location>
        <position position="41"/>
    </location>
    <ligand>
        <name>Mn(2+)</name>
        <dbReference type="ChEBI" id="CHEBI:29035"/>
    </ligand>
</feature>
<comment type="subcellular location">
    <subcellularLocation>
        <location evidence="10">Cytoplasm</location>
    </subcellularLocation>
</comment>
<evidence type="ECO:0000259" key="11">
    <source>
        <dbReference type="PROSITE" id="PS51462"/>
    </source>
</evidence>
<dbReference type="AlphaFoldDB" id="A0A370I4L3"/>
<evidence type="ECO:0000256" key="4">
    <source>
        <dbReference type="ARBA" id="ARBA00022490"/>
    </source>
</evidence>
<dbReference type="GO" id="GO:0004452">
    <property type="term" value="F:isopentenyl-diphosphate delta-isomerase activity"/>
    <property type="evidence" value="ECO:0007669"/>
    <property type="project" value="UniProtKB-UniRule"/>
</dbReference>
<feature type="domain" description="Nudix hydrolase" evidence="11">
    <location>
        <begin position="39"/>
        <end position="173"/>
    </location>
</feature>
<feature type="binding site" evidence="10">
    <location>
        <position position="96"/>
    </location>
    <ligand>
        <name>Mg(2+)</name>
        <dbReference type="ChEBI" id="CHEBI:18420"/>
    </ligand>
</feature>
<protein>
    <recommendedName>
        <fullName evidence="3 10">Isopentenyl-diphosphate Delta-isomerase</fullName>
        <shortName evidence="10">IPP isomerase</shortName>
        <ecNumber evidence="3 10">5.3.3.2</ecNumber>
    </recommendedName>
    <alternativeName>
        <fullName evidence="10">IPP:DMAPP isomerase</fullName>
    </alternativeName>
    <alternativeName>
        <fullName evidence="10">Isopentenyl pyrophosphate isomerase</fullName>
    </alternativeName>
</protein>